<organism evidence="1 2">
    <name type="scientific">Microbispora cellulosiformans</name>
    <dbReference type="NCBI Taxonomy" id="2614688"/>
    <lineage>
        <taxon>Bacteria</taxon>
        <taxon>Bacillati</taxon>
        <taxon>Actinomycetota</taxon>
        <taxon>Actinomycetes</taxon>
        <taxon>Streptosporangiales</taxon>
        <taxon>Streptosporangiaceae</taxon>
        <taxon>Microbispora</taxon>
    </lineage>
</organism>
<keyword evidence="2" id="KW-1185">Reference proteome</keyword>
<reference evidence="1 2" key="1">
    <citation type="submission" date="2019-09" db="EMBL/GenBank/DDBJ databases">
        <title>Screening of Novel Bioactive Compounds from Soil-Associated.</title>
        <authorList>
            <person name="Gong X."/>
        </authorList>
    </citation>
    <scope>NUCLEOTIDE SEQUENCE [LARGE SCALE GENOMIC DNA]</scope>
    <source>
        <strain evidence="1 2">Gxj-6</strain>
    </source>
</reference>
<name>A0A5J5JYH9_9ACTN</name>
<evidence type="ECO:0000313" key="2">
    <source>
        <dbReference type="Proteomes" id="UP000327011"/>
    </source>
</evidence>
<dbReference type="AlphaFoldDB" id="A0A5J5JYH9"/>
<accession>A0A5J5JYH9</accession>
<proteinExistence type="predicted"/>
<dbReference type="Proteomes" id="UP000327011">
    <property type="component" value="Unassembled WGS sequence"/>
</dbReference>
<gene>
    <name evidence="1" type="ORF">F5972_25760</name>
</gene>
<dbReference type="RefSeq" id="WP_150936693.1">
    <property type="nucleotide sequence ID" value="NZ_VYTZ01000009.1"/>
</dbReference>
<sequence>MIRGDHGPLATRDGGAATIAGFTAVLAEGADILRALSRRATPLSEAGKAIEEWAGRHPGARPRLVPGDRDEYRLLLRHPDGGVVALSVPRGERPRPDGPDEVAERCLPPRELVEDVEPLEDGDLREAVAELRARRGLHDRAATLAWLAETPWSGEQFEALVAGIARRRRFRRRKQAELGPGHLASHRADFDRVRALWVTGSEPVNGELLRGVTALTGYRQAVVTVGERWAGELPAPLRHAGLDTLVGPVPYGDGYLTGVVLERRAARDDPETLAAAGEAAFGEWLVARRGRASVECHWL</sequence>
<dbReference type="EMBL" id="VYTZ01000009">
    <property type="protein sequence ID" value="KAA9376118.1"/>
    <property type="molecule type" value="Genomic_DNA"/>
</dbReference>
<comment type="caution">
    <text evidence="1">The sequence shown here is derived from an EMBL/GenBank/DDBJ whole genome shotgun (WGS) entry which is preliminary data.</text>
</comment>
<evidence type="ECO:0000313" key="1">
    <source>
        <dbReference type="EMBL" id="KAA9376118.1"/>
    </source>
</evidence>
<protein>
    <submittedName>
        <fullName evidence="1">Uncharacterized protein</fullName>
    </submittedName>
</protein>